<sequence length="166" mass="18301">MAPVTKISSSSSRSSITDSSILSKTNSSLPEDLFSQELTEKLQYIMEQEGIEFHDLNHQSMMSNNHIISSNNEFCFSNFQIPQYESSGHQKLRPPPPLDIDLLSKTSPGDQILSPDEFDAIFASFSAIAGEPDDCEFDCLSSTSTDDTCALLDDEKLSHALESISI</sequence>
<protein>
    <submittedName>
        <fullName evidence="2">1110_t:CDS:1</fullName>
    </submittedName>
</protein>
<dbReference type="EMBL" id="CAJVPZ010006916">
    <property type="protein sequence ID" value="CAG8579578.1"/>
    <property type="molecule type" value="Genomic_DNA"/>
</dbReference>
<dbReference type="AlphaFoldDB" id="A0A9N9G611"/>
<feature type="compositionally biased region" description="Low complexity" evidence="1">
    <location>
        <begin position="7"/>
        <end position="22"/>
    </location>
</feature>
<keyword evidence="3" id="KW-1185">Reference proteome</keyword>
<proteinExistence type="predicted"/>
<accession>A0A9N9G611</accession>
<dbReference type="Proteomes" id="UP000789396">
    <property type="component" value="Unassembled WGS sequence"/>
</dbReference>
<dbReference type="OrthoDB" id="2422259at2759"/>
<feature type="region of interest" description="Disordered" evidence="1">
    <location>
        <begin position="1"/>
        <end position="22"/>
    </location>
</feature>
<gene>
    <name evidence="2" type="ORF">RFULGI_LOCUS5789</name>
</gene>
<organism evidence="2 3">
    <name type="scientific">Racocetra fulgida</name>
    <dbReference type="NCBI Taxonomy" id="60492"/>
    <lineage>
        <taxon>Eukaryota</taxon>
        <taxon>Fungi</taxon>
        <taxon>Fungi incertae sedis</taxon>
        <taxon>Mucoromycota</taxon>
        <taxon>Glomeromycotina</taxon>
        <taxon>Glomeromycetes</taxon>
        <taxon>Diversisporales</taxon>
        <taxon>Gigasporaceae</taxon>
        <taxon>Racocetra</taxon>
    </lineage>
</organism>
<comment type="caution">
    <text evidence="2">The sequence shown here is derived from an EMBL/GenBank/DDBJ whole genome shotgun (WGS) entry which is preliminary data.</text>
</comment>
<evidence type="ECO:0000256" key="1">
    <source>
        <dbReference type="SAM" id="MobiDB-lite"/>
    </source>
</evidence>
<evidence type="ECO:0000313" key="3">
    <source>
        <dbReference type="Proteomes" id="UP000789396"/>
    </source>
</evidence>
<reference evidence="2" key="1">
    <citation type="submission" date="2021-06" db="EMBL/GenBank/DDBJ databases">
        <authorList>
            <person name="Kallberg Y."/>
            <person name="Tangrot J."/>
            <person name="Rosling A."/>
        </authorList>
    </citation>
    <scope>NUCLEOTIDE SEQUENCE</scope>
    <source>
        <strain evidence="2">IN212</strain>
    </source>
</reference>
<name>A0A9N9G611_9GLOM</name>
<evidence type="ECO:0000313" key="2">
    <source>
        <dbReference type="EMBL" id="CAG8579578.1"/>
    </source>
</evidence>